<protein>
    <submittedName>
        <fullName evidence="1">Uncharacterized protein</fullName>
    </submittedName>
</protein>
<accession>A0A921IQE1</accession>
<evidence type="ECO:0000313" key="2">
    <source>
        <dbReference type="Proteomes" id="UP000746751"/>
    </source>
</evidence>
<reference evidence="1" key="2">
    <citation type="submission" date="2021-09" db="EMBL/GenBank/DDBJ databases">
        <authorList>
            <person name="Gilroy R."/>
        </authorList>
    </citation>
    <scope>NUCLEOTIDE SEQUENCE</scope>
    <source>
        <strain evidence="1">ChiGjej2B2-7701</strain>
    </source>
</reference>
<name>A0A921IQE1_9ACTN</name>
<dbReference type="EMBL" id="DYVF01000013">
    <property type="protein sequence ID" value="HJG30068.1"/>
    <property type="molecule type" value="Genomic_DNA"/>
</dbReference>
<sequence length="56" mass="6682">MSIYNVDKDPEDFEYLDTNRAIYDAYRPLLPELPKTFEEARAAKDFGAMFFWPEDE</sequence>
<reference evidence="1" key="1">
    <citation type="journal article" date="2021" name="PeerJ">
        <title>Extensive microbial diversity within the chicken gut microbiome revealed by metagenomics and culture.</title>
        <authorList>
            <person name="Gilroy R."/>
            <person name="Ravi A."/>
            <person name="Getino M."/>
            <person name="Pursley I."/>
            <person name="Horton D.L."/>
            <person name="Alikhan N.F."/>
            <person name="Baker D."/>
            <person name="Gharbi K."/>
            <person name="Hall N."/>
            <person name="Watson M."/>
            <person name="Adriaenssens E.M."/>
            <person name="Foster-Nyarko E."/>
            <person name="Jarju S."/>
            <person name="Secka A."/>
            <person name="Antonio M."/>
            <person name="Oren A."/>
            <person name="Chaudhuri R.R."/>
            <person name="La Ragione R."/>
            <person name="Hildebrand F."/>
            <person name="Pallen M.J."/>
        </authorList>
    </citation>
    <scope>NUCLEOTIDE SEQUENCE</scope>
    <source>
        <strain evidence="1">ChiGjej2B2-7701</strain>
    </source>
</reference>
<dbReference type="AlphaFoldDB" id="A0A921IQE1"/>
<evidence type="ECO:0000313" key="1">
    <source>
        <dbReference type="EMBL" id="HJG30068.1"/>
    </source>
</evidence>
<proteinExistence type="predicted"/>
<gene>
    <name evidence="1" type="ORF">K8U80_01590</name>
</gene>
<comment type="caution">
    <text evidence="1">The sequence shown here is derived from an EMBL/GenBank/DDBJ whole genome shotgun (WGS) entry which is preliminary data.</text>
</comment>
<organism evidence="1 2">
    <name type="scientific">Collinsella ihumii</name>
    <dbReference type="NCBI Taxonomy" id="1720204"/>
    <lineage>
        <taxon>Bacteria</taxon>
        <taxon>Bacillati</taxon>
        <taxon>Actinomycetota</taxon>
        <taxon>Coriobacteriia</taxon>
        <taxon>Coriobacteriales</taxon>
        <taxon>Coriobacteriaceae</taxon>
        <taxon>Collinsella</taxon>
    </lineage>
</organism>
<dbReference type="Proteomes" id="UP000746751">
    <property type="component" value="Unassembled WGS sequence"/>
</dbReference>